<gene>
    <name evidence="3" type="ORF">J2Z82_000717</name>
</gene>
<evidence type="ECO:0000256" key="1">
    <source>
        <dbReference type="ARBA" id="ARBA00004241"/>
    </source>
</evidence>
<dbReference type="InterPro" id="IPR012902">
    <property type="entry name" value="N_methyl_site"/>
</dbReference>
<dbReference type="EMBL" id="JAGGKK010000002">
    <property type="protein sequence ID" value="MBP1947791.1"/>
    <property type="molecule type" value="Genomic_DNA"/>
</dbReference>
<dbReference type="PROSITE" id="PS00409">
    <property type="entry name" value="PROKAR_NTER_METHYL"/>
    <property type="match status" value="1"/>
</dbReference>
<evidence type="ECO:0000256" key="2">
    <source>
        <dbReference type="ARBA" id="ARBA00023287"/>
    </source>
</evidence>
<proteinExistence type="predicted"/>
<comment type="subcellular location">
    <subcellularLocation>
        <location evidence="1">Cell surface</location>
    </subcellularLocation>
</comment>
<name>A0ABS4HA66_9BACI</name>
<dbReference type="Pfam" id="PF07963">
    <property type="entry name" value="N_methyl"/>
    <property type="match status" value="1"/>
</dbReference>
<evidence type="ECO:0000313" key="4">
    <source>
        <dbReference type="Proteomes" id="UP001519328"/>
    </source>
</evidence>
<dbReference type="RefSeq" id="WP_209479394.1">
    <property type="nucleotide sequence ID" value="NZ_JAGGKK010000002.1"/>
</dbReference>
<accession>A0ABS4HA66</accession>
<sequence length="286" mass="32201">MKLRHFSTQKGMTLVELLAALSLFAVLIALSSTVIIQMINSEEKTSENISLKQDTNVLISDLRNQYNSGESKLCFNKDKKSFTISNDTTIHNGQDILTINKNGCVDINNDKSVEIYLATENKGQQFSLKTTWANKKEYKVILEDDFNEEDFQDGNTQEQGEFNGNTKFEQDSIKKNGYTSIIVNGSAWFPNGVDIKQDISLTITKNLYMDEESALFNSVMVDIGKDATFKSDLTLKNKSVITINGDAYFYGDIIQNGNSGSICVKGESFFYTDKTINDYNRIFKCN</sequence>
<protein>
    <submittedName>
        <fullName evidence="3">Prepilin-type N-terminal cleavage/methylation domain-containing protein</fullName>
    </submittedName>
</protein>
<organism evidence="3 4">
    <name type="scientific">Virgibacillus litoralis</name>
    <dbReference type="NCBI Taxonomy" id="578221"/>
    <lineage>
        <taxon>Bacteria</taxon>
        <taxon>Bacillati</taxon>
        <taxon>Bacillota</taxon>
        <taxon>Bacilli</taxon>
        <taxon>Bacillales</taxon>
        <taxon>Bacillaceae</taxon>
        <taxon>Virgibacillus</taxon>
    </lineage>
</organism>
<dbReference type="NCBIfam" id="TIGR02532">
    <property type="entry name" value="IV_pilin_GFxxxE"/>
    <property type="match status" value="1"/>
</dbReference>
<reference evidence="3 4" key="1">
    <citation type="submission" date="2021-03" db="EMBL/GenBank/DDBJ databases">
        <title>Genomic Encyclopedia of Type Strains, Phase IV (KMG-IV): sequencing the most valuable type-strain genomes for metagenomic binning, comparative biology and taxonomic classification.</title>
        <authorList>
            <person name="Goeker M."/>
        </authorList>
    </citation>
    <scope>NUCLEOTIDE SEQUENCE [LARGE SCALE GENOMIC DNA]</scope>
    <source>
        <strain evidence="3 4">DSM 21085</strain>
    </source>
</reference>
<keyword evidence="2" id="KW-0178">Competence</keyword>
<comment type="caution">
    <text evidence="3">The sequence shown here is derived from an EMBL/GenBank/DDBJ whole genome shotgun (WGS) entry which is preliminary data.</text>
</comment>
<dbReference type="Proteomes" id="UP001519328">
    <property type="component" value="Unassembled WGS sequence"/>
</dbReference>
<keyword evidence="4" id="KW-1185">Reference proteome</keyword>
<evidence type="ECO:0000313" key="3">
    <source>
        <dbReference type="EMBL" id="MBP1947791.1"/>
    </source>
</evidence>